<proteinExistence type="predicted"/>
<keyword evidence="1" id="KW-0175">Coiled coil</keyword>
<protein>
    <submittedName>
        <fullName evidence="2">Ead/Ea22-like family protein</fullName>
    </submittedName>
</protein>
<evidence type="ECO:0000256" key="1">
    <source>
        <dbReference type="SAM" id="Coils"/>
    </source>
</evidence>
<comment type="caution">
    <text evidence="2">The sequence shown here is derived from an EMBL/GenBank/DDBJ whole genome shotgun (WGS) entry which is preliminary data.</text>
</comment>
<organism evidence="2">
    <name type="scientific">Salmonella newport</name>
    <dbReference type="NCBI Taxonomy" id="108619"/>
    <lineage>
        <taxon>Bacteria</taxon>
        <taxon>Pseudomonadati</taxon>
        <taxon>Pseudomonadota</taxon>
        <taxon>Gammaproteobacteria</taxon>
        <taxon>Enterobacterales</taxon>
        <taxon>Enterobacteriaceae</taxon>
        <taxon>Salmonella</taxon>
    </lineage>
</organism>
<reference evidence="2" key="1">
    <citation type="submission" date="2019-01" db="EMBL/GenBank/DDBJ databases">
        <authorList>
            <person name="Ashton P.M."/>
            <person name="Dallman T."/>
            <person name="Nair S."/>
            <person name="De Pinna E."/>
            <person name="Peters T."/>
            <person name="Grant K."/>
        </authorList>
    </citation>
    <scope>NUCLEOTIDE SEQUENCE</scope>
    <source>
        <strain evidence="2">500372</strain>
    </source>
</reference>
<feature type="non-terminal residue" evidence="2">
    <location>
        <position position="142"/>
    </location>
</feature>
<gene>
    <name evidence="2" type="ORF">EVG73_27500</name>
</gene>
<feature type="coiled-coil region" evidence="1">
    <location>
        <begin position="81"/>
        <end position="108"/>
    </location>
</feature>
<accession>A0A5X8Y2Z1</accession>
<name>A0A5X8Y2Z1_SALNE</name>
<dbReference type="EMBL" id="AAHWTY010000179">
    <property type="protein sequence ID" value="ECB1916040.1"/>
    <property type="molecule type" value="Genomic_DNA"/>
</dbReference>
<dbReference type="AlphaFoldDB" id="A0A5X8Y2Z1"/>
<sequence length="142" mass="16639">MSNIDKQALRSREEFEEYYNETHAVKVTSQFKRFGYYVSPTMQKAWELWQKAQSSMLDELEHYKSREWRVAKLVLDNSTSWDVLYEKLEAAERRIAELEARAVNLPKRSVDEVMHLSGFSRDYAEGWCAGNDNAIHEIRAAG</sequence>
<evidence type="ECO:0000313" key="2">
    <source>
        <dbReference type="EMBL" id="ECB1916040.1"/>
    </source>
</evidence>